<keyword evidence="2" id="KW-1185">Reference proteome</keyword>
<proteinExistence type="predicted"/>
<dbReference type="STRING" id="1193011.LEP1GSC058_2454"/>
<organism evidence="1 2">
    <name type="scientific">Leptospira fainei serovar Hurstbridge str. BUT 6</name>
    <dbReference type="NCBI Taxonomy" id="1193011"/>
    <lineage>
        <taxon>Bacteria</taxon>
        <taxon>Pseudomonadati</taxon>
        <taxon>Spirochaetota</taxon>
        <taxon>Spirochaetia</taxon>
        <taxon>Leptospirales</taxon>
        <taxon>Leptospiraceae</taxon>
        <taxon>Leptospira</taxon>
    </lineage>
</organism>
<dbReference type="AlphaFoldDB" id="S3UR75"/>
<evidence type="ECO:0000313" key="2">
    <source>
        <dbReference type="Proteomes" id="UP000014540"/>
    </source>
</evidence>
<comment type="caution">
    <text evidence="1">The sequence shown here is derived from an EMBL/GenBank/DDBJ whole genome shotgun (WGS) entry which is preliminary data.</text>
</comment>
<dbReference type="Proteomes" id="UP000014540">
    <property type="component" value="Unassembled WGS sequence"/>
</dbReference>
<evidence type="ECO:0000313" key="1">
    <source>
        <dbReference type="EMBL" id="EPG72901.1"/>
    </source>
</evidence>
<protein>
    <submittedName>
        <fullName evidence="1">Uncharacterized protein</fullName>
    </submittedName>
</protein>
<accession>S3UR75</accession>
<sequence length="63" mass="7207">MVFLPNSEAAAGFFFEVPVRLGREPDRWYPQQNSYFIESAILQFFFISVCCGSSHKFHSLSLG</sequence>
<name>S3UR75_9LEPT</name>
<gene>
    <name evidence="1" type="ORF">LEP1GSC058_2454</name>
</gene>
<reference evidence="1" key="1">
    <citation type="submission" date="2013-04" db="EMBL/GenBank/DDBJ databases">
        <authorList>
            <person name="Harkins D.M."/>
            <person name="Durkin A.S."/>
            <person name="Selengut J.D."/>
            <person name="Sanka R."/>
            <person name="DePew J."/>
            <person name="Purushe J."/>
            <person name="Ahmed A."/>
            <person name="van der Linden H."/>
            <person name="Goris M.G.A."/>
            <person name="Hartskeerl R.A."/>
            <person name="Vinetz J.M."/>
            <person name="Sutton G.G."/>
            <person name="Nelson W.C."/>
            <person name="Fouts D.E."/>
        </authorList>
    </citation>
    <scope>NUCLEOTIDE SEQUENCE [LARGE SCALE GENOMIC DNA]</scope>
    <source>
        <strain evidence="1">BUT 6</strain>
    </source>
</reference>
<dbReference type="EMBL" id="AKWZ02000010">
    <property type="protein sequence ID" value="EPG72901.1"/>
    <property type="molecule type" value="Genomic_DNA"/>
</dbReference>